<evidence type="ECO:0000313" key="2">
    <source>
        <dbReference type="EMBL" id="MEC4723018.1"/>
    </source>
</evidence>
<dbReference type="InterPro" id="IPR010835">
    <property type="entry name" value="DUF1439"/>
</dbReference>
<feature type="chain" id="PRO_5045136839" evidence="1">
    <location>
        <begin position="25"/>
        <end position="183"/>
    </location>
</feature>
<dbReference type="Gene3D" id="3.15.10.40">
    <property type="entry name" value="Uncharacterised protein PF07273, DUF1439"/>
    <property type="match status" value="1"/>
</dbReference>
<evidence type="ECO:0000256" key="1">
    <source>
        <dbReference type="SAM" id="SignalP"/>
    </source>
</evidence>
<sequence>MKFRLGWCCQCVLLLLLCSCATLMGPQTREIPLAKLQEAISQRFPFNNRFLQLLDVRVTNPRVSLQPEGNRMLTSMDISIAPPLIGRSWTGSLAISGRPQVDMARTAVVLADPRVEGLNINGLDPAYASQATRIGSFLAEQLLMDMPLYTFRPEDLRFAGTSFNPTGIAMRQDAVVISFEPVK</sequence>
<dbReference type="PROSITE" id="PS51257">
    <property type="entry name" value="PROKAR_LIPOPROTEIN"/>
    <property type="match status" value="1"/>
</dbReference>
<accession>A0ABU6JHW4</accession>
<dbReference type="RefSeq" id="WP_326509642.1">
    <property type="nucleotide sequence ID" value="NZ_JAWIIV010000041.1"/>
</dbReference>
<dbReference type="Pfam" id="PF07273">
    <property type="entry name" value="DUF1439"/>
    <property type="match status" value="1"/>
</dbReference>
<proteinExistence type="predicted"/>
<dbReference type="EMBL" id="JAWIIV010000041">
    <property type="protein sequence ID" value="MEC4723018.1"/>
    <property type="molecule type" value="Genomic_DNA"/>
</dbReference>
<evidence type="ECO:0000313" key="3">
    <source>
        <dbReference type="Proteomes" id="UP001352263"/>
    </source>
</evidence>
<dbReference type="Proteomes" id="UP001352263">
    <property type="component" value="Unassembled WGS sequence"/>
</dbReference>
<name>A0ABU6JHW4_9BURK</name>
<reference evidence="2 3" key="1">
    <citation type="submission" date="2023-10" db="EMBL/GenBank/DDBJ databases">
        <title>Noviherbaspirillum sp. CPCC 100848 genome assembly.</title>
        <authorList>
            <person name="Li X.Y."/>
            <person name="Fang X.M."/>
        </authorList>
    </citation>
    <scope>NUCLEOTIDE SEQUENCE [LARGE SCALE GENOMIC DNA]</scope>
    <source>
        <strain evidence="2 3">CPCC 100848</strain>
    </source>
</reference>
<feature type="signal peptide" evidence="1">
    <location>
        <begin position="1"/>
        <end position="24"/>
    </location>
</feature>
<keyword evidence="3" id="KW-1185">Reference proteome</keyword>
<keyword evidence="1" id="KW-0732">Signal</keyword>
<organism evidence="2 3">
    <name type="scientific">Noviherbaspirillum album</name>
    <dbReference type="NCBI Taxonomy" id="3080276"/>
    <lineage>
        <taxon>Bacteria</taxon>
        <taxon>Pseudomonadati</taxon>
        <taxon>Pseudomonadota</taxon>
        <taxon>Betaproteobacteria</taxon>
        <taxon>Burkholderiales</taxon>
        <taxon>Oxalobacteraceae</taxon>
        <taxon>Noviherbaspirillum</taxon>
    </lineage>
</organism>
<gene>
    <name evidence="2" type="ORF">RY831_28050</name>
</gene>
<comment type="caution">
    <text evidence="2">The sequence shown here is derived from an EMBL/GenBank/DDBJ whole genome shotgun (WGS) entry which is preliminary data.</text>
</comment>
<protein>
    <submittedName>
        <fullName evidence="2">DUF1439 domain-containing protein</fullName>
    </submittedName>
</protein>